<dbReference type="Proteomes" id="UP000765509">
    <property type="component" value="Unassembled WGS sequence"/>
</dbReference>
<proteinExistence type="predicted"/>
<gene>
    <name evidence="1" type="ORF">O181_061347</name>
</gene>
<reference evidence="1" key="1">
    <citation type="submission" date="2021-03" db="EMBL/GenBank/DDBJ databases">
        <title>Draft genome sequence of rust myrtle Austropuccinia psidii MF-1, a brazilian biotype.</title>
        <authorList>
            <person name="Quecine M.C."/>
            <person name="Pachon D.M.R."/>
            <person name="Bonatelli M.L."/>
            <person name="Correr F.H."/>
            <person name="Franceschini L.M."/>
            <person name="Leite T.F."/>
            <person name="Margarido G.R.A."/>
            <person name="Almeida C.A."/>
            <person name="Ferrarezi J.A."/>
            <person name="Labate C.A."/>
        </authorList>
    </citation>
    <scope>NUCLEOTIDE SEQUENCE</scope>
    <source>
        <strain evidence="1">MF-1</strain>
    </source>
</reference>
<evidence type="ECO:0000313" key="2">
    <source>
        <dbReference type="Proteomes" id="UP000765509"/>
    </source>
</evidence>
<protein>
    <submittedName>
        <fullName evidence="1">Uncharacterized protein</fullName>
    </submittedName>
</protein>
<sequence>MIWVICKQWIHSGAQVGENNDWPYLFIAPTHCWAATRFHMHPPTGHTQAAFTGLADLFHHSSKQLFAWLGGQLDYRRSPAGAWKPDSNQCGFASAFPTLA</sequence>
<organism evidence="1 2">
    <name type="scientific">Austropuccinia psidii MF-1</name>
    <dbReference type="NCBI Taxonomy" id="1389203"/>
    <lineage>
        <taxon>Eukaryota</taxon>
        <taxon>Fungi</taxon>
        <taxon>Dikarya</taxon>
        <taxon>Basidiomycota</taxon>
        <taxon>Pucciniomycotina</taxon>
        <taxon>Pucciniomycetes</taxon>
        <taxon>Pucciniales</taxon>
        <taxon>Sphaerophragmiaceae</taxon>
        <taxon>Austropuccinia</taxon>
    </lineage>
</organism>
<dbReference type="AlphaFoldDB" id="A0A9Q3EKG8"/>
<name>A0A9Q3EKG8_9BASI</name>
<accession>A0A9Q3EKG8</accession>
<keyword evidence="2" id="KW-1185">Reference proteome</keyword>
<evidence type="ECO:0000313" key="1">
    <source>
        <dbReference type="EMBL" id="MBW0521632.1"/>
    </source>
</evidence>
<comment type="caution">
    <text evidence="1">The sequence shown here is derived from an EMBL/GenBank/DDBJ whole genome shotgun (WGS) entry which is preliminary data.</text>
</comment>
<dbReference type="EMBL" id="AVOT02028971">
    <property type="protein sequence ID" value="MBW0521632.1"/>
    <property type="molecule type" value="Genomic_DNA"/>
</dbReference>